<comment type="caution">
    <text evidence="1">The sequence shown here is derived from an EMBL/GenBank/DDBJ whole genome shotgun (WGS) entry which is preliminary data.</text>
</comment>
<dbReference type="EMBL" id="CAJVPT010009236">
    <property type="protein sequence ID" value="CAG8559603.1"/>
    <property type="molecule type" value="Genomic_DNA"/>
</dbReference>
<evidence type="ECO:0000313" key="1">
    <source>
        <dbReference type="EMBL" id="CAG8559603.1"/>
    </source>
</evidence>
<reference evidence="1" key="1">
    <citation type="submission" date="2021-06" db="EMBL/GenBank/DDBJ databases">
        <authorList>
            <person name="Kallberg Y."/>
            <person name="Tangrot J."/>
            <person name="Rosling A."/>
        </authorList>
    </citation>
    <scope>NUCLEOTIDE SEQUENCE</scope>
    <source>
        <strain evidence="1">CL356</strain>
    </source>
</reference>
<gene>
    <name evidence="1" type="ORF">ACOLOM_LOCUS5178</name>
</gene>
<protein>
    <submittedName>
        <fullName evidence="1">6067_t:CDS:1</fullName>
    </submittedName>
</protein>
<accession>A0ACA9M397</accession>
<name>A0ACA9M397_9GLOM</name>
<organism evidence="1 2">
    <name type="scientific">Acaulospora colombiana</name>
    <dbReference type="NCBI Taxonomy" id="27376"/>
    <lineage>
        <taxon>Eukaryota</taxon>
        <taxon>Fungi</taxon>
        <taxon>Fungi incertae sedis</taxon>
        <taxon>Mucoromycota</taxon>
        <taxon>Glomeromycotina</taxon>
        <taxon>Glomeromycetes</taxon>
        <taxon>Diversisporales</taxon>
        <taxon>Acaulosporaceae</taxon>
        <taxon>Acaulospora</taxon>
    </lineage>
</organism>
<proteinExistence type="predicted"/>
<evidence type="ECO:0000313" key="2">
    <source>
        <dbReference type="Proteomes" id="UP000789525"/>
    </source>
</evidence>
<keyword evidence="2" id="KW-1185">Reference proteome</keyword>
<feature type="non-terminal residue" evidence="1">
    <location>
        <position position="317"/>
    </location>
</feature>
<dbReference type="Proteomes" id="UP000789525">
    <property type="component" value="Unassembled WGS sequence"/>
</dbReference>
<sequence length="317" mass="34555">MADSSSQTFQSEIAQFGEADLLVSPQSPDHSDTPTRIPNRFVPTTEAITSPLPPRPCAVDHTPSRDQMRERNCPSESASPRKCCLISFKGLSPFACRNEDKSILPTHKPRRHSARFETQGTSRPFSLSKIGNFAVTRDDPAGVMTRGEITVSSGEDGGKFATKAAPGQRTRPDLHPMAREKVQNMSACGASQKAVKVIPILRDTSTFDSTTSTNEFDATGTKIEFRNPLDVMDEEQPGRESEDLALGAASSPHGHHHQRKWSDGAPGHRQASTLDMSEQHASFAITEEVRHFGHLADEMTVAMALAKSSPTFFSQIG</sequence>